<evidence type="ECO:0000256" key="2">
    <source>
        <dbReference type="ARBA" id="ARBA00022692"/>
    </source>
</evidence>
<feature type="transmembrane region" description="Helical" evidence="5">
    <location>
        <begin position="253"/>
        <end position="275"/>
    </location>
</feature>
<dbReference type="PANTHER" id="PTHR43243:SF45">
    <property type="entry name" value="CATIONIC AMINO ACID TRANSPORTER 9, CHLOROPLASTIC"/>
    <property type="match status" value="1"/>
</dbReference>
<feature type="transmembrane region" description="Helical" evidence="5">
    <location>
        <begin position="174"/>
        <end position="196"/>
    </location>
</feature>
<comment type="caution">
    <text evidence="6">The sequence shown here is derived from an EMBL/GenBank/DDBJ whole genome shotgun (WGS) entry which is preliminary data.</text>
</comment>
<feature type="transmembrane region" description="Helical" evidence="5">
    <location>
        <begin position="208"/>
        <end position="232"/>
    </location>
</feature>
<dbReference type="Gene3D" id="1.20.1740.10">
    <property type="entry name" value="Amino acid/polyamine transporter I"/>
    <property type="match status" value="1"/>
</dbReference>
<evidence type="ECO:0000256" key="3">
    <source>
        <dbReference type="ARBA" id="ARBA00022989"/>
    </source>
</evidence>
<feature type="transmembrane region" description="Helical" evidence="5">
    <location>
        <begin position="52"/>
        <end position="73"/>
    </location>
</feature>
<dbReference type="PIRSF" id="PIRSF006060">
    <property type="entry name" value="AA_transporter"/>
    <property type="match status" value="1"/>
</dbReference>
<name>A0ABP0KJZ9_9DINO</name>
<keyword evidence="2 5" id="KW-0812">Transmembrane</keyword>
<keyword evidence="3 5" id="KW-1133">Transmembrane helix</keyword>
<comment type="subcellular location">
    <subcellularLocation>
        <location evidence="1">Membrane</location>
        <topology evidence="1">Multi-pass membrane protein</topology>
    </subcellularLocation>
</comment>
<accession>A0ABP0KJZ9</accession>
<protein>
    <recommendedName>
        <fullName evidence="8">Cationic amino acid transporter</fullName>
    </recommendedName>
</protein>
<feature type="transmembrane region" description="Helical" evidence="5">
    <location>
        <begin position="85"/>
        <end position="105"/>
    </location>
</feature>
<feature type="transmembrane region" description="Helical" evidence="5">
    <location>
        <begin position="21"/>
        <end position="40"/>
    </location>
</feature>
<sequence>MESSQRIIALEDGELERRLNATELTLLGIGACIGAGIFVLTGAEARIAGPSVAVSFLLAGLSSIFNGLCFAELATRLPVSGSSYLYVYCMFGELPALMMVVNQLVDYHIGAATLSRSLVAYLAEALSRALSDLGDCFSGCQPFEGAPWFSLSLGAPLMLFLVTWVVSRGAETNAVVTSVVTVVKICVVILVIVIGWQKMQMSYLHPFFPYGLGATIQSAATLSYAFIGYDVIANAAEECQEPSRDLPRAMISALLTCAFLYVCVCLVLCGMQVYSSIDTSAPVASTFTAAGPERGLNWVVTVVDVGSFAGMVTGLLAGIYGQSRIYFAMSRDGMAPSWLQEARSCAGWCGSLAAVLAAFFDVKSLASFLNIGVLLRLDRMQLLLSREGVDIAPEFILFVKM</sequence>
<gene>
    <name evidence="6" type="ORF">CCMP2556_LOCUS16652</name>
</gene>
<keyword evidence="4 5" id="KW-0472">Membrane</keyword>
<evidence type="ECO:0000256" key="5">
    <source>
        <dbReference type="SAM" id="Phobius"/>
    </source>
</evidence>
<keyword evidence="7" id="KW-1185">Reference proteome</keyword>
<evidence type="ECO:0000256" key="1">
    <source>
        <dbReference type="ARBA" id="ARBA00004141"/>
    </source>
</evidence>
<evidence type="ECO:0000256" key="4">
    <source>
        <dbReference type="ARBA" id="ARBA00023136"/>
    </source>
</evidence>
<dbReference type="EMBL" id="CAXAMN010008903">
    <property type="protein sequence ID" value="CAK9027146.1"/>
    <property type="molecule type" value="Genomic_DNA"/>
</dbReference>
<evidence type="ECO:0008006" key="8">
    <source>
        <dbReference type="Google" id="ProtNLM"/>
    </source>
</evidence>
<dbReference type="Pfam" id="PF13520">
    <property type="entry name" value="AA_permease_2"/>
    <property type="match status" value="1"/>
</dbReference>
<dbReference type="Proteomes" id="UP001642484">
    <property type="component" value="Unassembled WGS sequence"/>
</dbReference>
<dbReference type="InterPro" id="IPR002293">
    <property type="entry name" value="AA/rel_permease1"/>
</dbReference>
<proteinExistence type="predicted"/>
<evidence type="ECO:0000313" key="6">
    <source>
        <dbReference type="EMBL" id="CAK9027146.1"/>
    </source>
</evidence>
<feature type="transmembrane region" description="Helical" evidence="5">
    <location>
        <begin position="148"/>
        <end position="167"/>
    </location>
</feature>
<feature type="transmembrane region" description="Helical" evidence="5">
    <location>
        <begin position="295"/>
        <end position="321"/>
    </location>
</feature>
<dbReference type="PANTHER" id="PTHR43243">
    <property type="entry name" value="INNER MEMBRANE TRANSPORTER YGJI-RELATED"/>
    <property type="match status" value="1"/>
</dbReference>
<reference evidence="6 7" key="1">
    <citation type="submission" date="2024-02" db="EMBL/GenBank/DDBJ databases">
        <authorList>
            <person name="Chen Y."/>
            <person name="Shah S."/>
            <person name="Dougan E. K."/>
            <person name="Thang M."/>
            <person name="Chan C."/>
        </authorList>
    </citation>
    <scope>NUCLEOTIDE SEQUENCE [LARGE SCALE GENOMIC DNA]</scope>
</reference>
<evidence type="ECO:0000313" key="7">
    <source>
        <dbReference type="Proteomes" id="UP001642484"/>
    </source>
</evidence>
<organism evidence="6 7">
    <name type="scientific">Durusdinium trenchii</name>
    <dbReference type="NCBI Taxonomy" id="1381693"/>
    <lineage>
        <taxon>Eukaryota</taxon>
        <taxon>Sar</taxon>
        <taxon>Alveolata</taxon>
        <taxon>Dinophyceae</taxon>
        <taxon>Suessiales</taxon>
        <taxon>Symbiodiniaceae</taxon>
        <taxon>Durusdinium</taxon>
    </lineage>
</organism>